<gene>
    <name evidence="5" type="primary">Dcun1d3</name>
</gene>
<organism evidence="5">
    <name type="scientific">Phallusia mammillata</name>
    <dbReference type="NCBI Taxonomy" id="59560"/>
    <lineage>
        <taxon>Eukaryota</taxon>
        <taxon>Metazoa</taxon>
        <taxon>Chordata</taxon>
        <taxon>Tunicata</taxon>
        <taxon>Ascidiacea</taxon>
        <taxon>Phlebobranchia</taxon>
        <taxon>Ascidiidae</taxon>
        <taxon>Phallusia</taxon>
    </lineage>
</organism>
<dbReference type="GO" id="GO:0000151">
    <property type="term" value="C:ubiquitin ligase complex"/>
    <property type="evidence" value="ECO:0007669"/>
    <property type="project" value="TreeGrafter"/>
</dbReference>
<dbReference type="PANTHER" id="PTHR12281">
    <property type="entry name" value="RP42 RELATED"/>
    <property type="match status" value="1"/>
</dbReference>
<dbReference type="InterPro" id="IPR042460">
    <property type="entry name" value="DCN1-like_PONY"/>
</dbReference>
<evidence type="ECO:0000256" key="3">
    <source>
        <dbReference type="SAM" id="MobiDB-lite"/>
    </source>
</evidence>
<feature type="region of interest" description="Disordered" evidence="3">
    <location>
        <begin position="319"/>
        <end position="425"/>
    </location>
</feature>
<dbReference type="FunFam" id="1.10.238.200:FF:000003">
    <property type="entry name" value="DCN1-like protein 3"/>
    <property type="match status" value="1"/>
</dbReference>
<dbReference type="GO" id="GO:0097602">
    <property type="term" value="F:cullin family protein binding"/>
    <property type="evidence" value="ECO:0007669"/>
    <property type="project" value="TreeGrafter"/>
</dbReference>
<protein>
    <recommendedName>
        <fullName evidence="2">Defective in cullin neddylation protein</fullName>
    </recommendedName>
</protein>
<comment type="function">
    <text evidence="2">Neddylation of cullins play an essential role in the regulation of SCF-type complexes activity.</text>
</comment>
<evidence type="ECO:0000313" key="5">
    <source>
        <dbReference type="EMBL" id="CAB3236513.1"/>
    </source>
</evidence>
<sequence>MGNKCQCMCGTDEDGRMRPCYKKPKPNKRLRENVLPGDLHSCGGQKSSGQLSTGPHRPETLDVHTAHPSNINRDQTARFPAFSLHGVQKTSPTSPSATTTPGQLDKVQTPMEVFDLKKVEALFEHYCDDSVDEEILADGVEKFCQDLDVDPTEFIVLALAWKFKASTMCKFTKKEFIDGFITLQCSSISSLKSALKHIESEALSNFKELYRYTFQFALDSDQGQRSLPCDIAIAMWNVVFSRNPPNLLDSWIEYLTDNNVRGISRDTWSMFLYLTEALKDDLSNYNDNEAWPSLFDDFVEHRKTKLAEIQAAKKLDEEAETKADSIADNSEAGDVDTAGPSDTSPPAVVTSDVSQDEDSPVKEKAVEIPGMIQSSSENTPEMRDSNPGALFDILDQDQEPSLPRVPSSPGEILSHLHSERDDSGS</sequence>
<dbReference type="InterPro" id="IPR005176">
    <property type="entry name" value="PONY_dom"/>
</dbReference>
<dbReference type="GO" id="GO:0045116">
    <property type="term" value="P:protein neddylation"/>
    <property type="evidence" value="ECO:0007669"/>
    <property type="project" value="TreeGrafter"/>
</dbReference>
<name>A0A6F9D9X9_9ASCI</name>
<evidence type="ECO:0000256" key="2">
    <source>
        <dbReference type="RuleBase" id="RU410713"/>
    </source>
</evidence>
<feature type="region of interest" description="Disordered" evidence="3">
    <location>
        <begin position="16"/>
        <end position="57"/>
    </location>
</feature>
<dbReference type="Gene3D" id="1.10.238.200">
    <property type="entry name" value="Cullin, PONY binding domain"/>
    <property type="match status" value="1"/>
</dbReference>
<dbReference type="Pfam" id="PF03556">
    <property type="entry name" value="Cullin_binding"/>
    <property type="match status" value="1"/>
</dbReference>
<reference evidence="5" key="1">
    <citation type="submission" date="2020-04" db="EMBL/GenBank/DDBJ databases">
        <authorList>
            <person name="Neveu A P."/>
        </authorList>
    </citation>
    <scope>NUCLEOTIDE SEQUENCE</scope>
    <source>
        <tissue evidence="5">Whole embryo</tissue>
    </source>
</reference>
<dbReference type="AlphaFoldDB" id="A0A6F9D9X9"/>
<feature type="domain" description="DCUN1" evidence="4">
    <location>
        <begin position="114"/>
        <end position="303"/>
    </location>
</feature>
<proteinExistence type="evidence at transcript level"/>
<dbReference type="GO" id="GO:2000436">
    <property type="term" value="P:positive regulation of protein neddylation"/>
    <property type="evidence" value="ECO:0007669"/>
    <property type="project" value="UniProtKB-ARBA"/>
</dbReference>
<dbReference type="Gene3D" id="1.10.238.10">
    <property type="entry name" value="EF-hand"/>
    <property type="match status" value="1"/>
</dbReference>
<dbReference type="EMBL" id="LR784392">
    <property type="protein sequence ID" value="CAB3236513.1"/>
    <property type="molecule type" value="mRNA"/>
</dbReference>
<keyword evidence="1" id="KW-0833">Ubl conjugation pathway</keyword>
<dbReference type="InterPro" id="IPR014764">
    <property type="entry name" value="DCN-prot"/>
</dbReference>
<dbReference type="PROSITE" id="PS51229">
    <property type="entry name" value="DCUN1"/>
    <property type="match status" value="1"/>
</dbReference>
<feature type="compositionally biased region" description="Polar residues" evidence="3">
    <location>
        <begin position="44"/>
        <end position="53"/>
    </location>
</feature>
<dbReference type="PANTHER" id="PTHR12281:SF31">
    <property type="entry name" value="DCN1-LIKE PROTEIN 3"/>
    <property type="match status" value="1"/>
</dbReference>
<dbReference type="GO" id="GO:0031624">
    <property type="term" value="F:ubiquitin conjugating enzyme binding"/>
    <property type="evidence" value="ECO:0007669"/>
    <property type="project" value="TreeGrafter"/>
</dbReference>
<dbReference type="GO" id="GO:0005886">
    <property type="term" value="C:plasma membrane"/>
    <property type="evidence" value="ECO:0007669"/>
    <property type="project" value="UniProtKB-ARBA"/>
</dbReference>
<feature type="compositionally biased region" description="Basic and acidic residues" evidence="3">
    <location>
        <begin position="414"/>
        <end position="425"/>
    </location>
</feature>
<accession>A0A6F9D9X9</accession>
<evidence type="ECO:0000259" key="4">
    <source>
        <dbReference type="PROSITE" id="PS51229"/>
    </source>
</evidence>
<feature type="compositionally biased region" description="Basic residues" evidence="3">
    <location>
        <begin position="19"/>
        <end position="28"/>
    </location>
</feature>
<dbReference type="FunFam" id="1.10.238.10:FF:000030">
    <property type="entry name" value="DCN1-like protein"/>
    <property type="match status" value="1"/>
</dbReference>
<dbReference type="GO" id="GO:0032182">
    <property type="term" value="F:ubiquitin-like protein binding"/>
    <property type="evidence" value="ECO:0007669"/>
    <property type="project" value="TreeGrafter"/>
</dbReference>
<evidence type="ECO:0000256" key="1">
    <source>
        <dbReference type="ARBA" id="ARBA00022786"/>
    </source>
</evidence>